<feature type="chain" id="PRO_5002366866" description="Dienelactone hydrolase domain-containing protein" evidence="1">
    <location>
        <begin position="26"/>
        <end position="246"/>
    </location>
</feature>
<dbReference type="OMA" id="TVENIRW"/>
<dbReference type="InterPro" id="IPR029058">
    <property type="entry name" value="AB_hydrolase_fold"/>
</dbReference>
<organism evidence="3">
    <name type="scientific">Oryza punctata</name>
    <name type="common">Red rice</name>
    <dbReference type="NCBI Taxonomy" id="4537"/>
    <lineage>
        <taxon>Eukaryota</taxon>
        <taxon>Viridiplantae</taxon>
        <taxon>Streptophyta</taxon>
        <taxon>Embryophyta</taxon>
        <taxon>Tracheophyta</taxon>
        <taxon>Spermatophyta</taxon>
        <taxon>Magnoliopsida</taxon>
        <taxon>Liliopsida</taxon>
        <taxon>Poales</taxon>
        <taxon>Poaceae</taxon>
        <taxon>BOP clade</taxon>
        <taxon>Oryzoideae</taxon>
        <taxon>Oryzeae</taxon>
        <taxon>Oryzinae</taxon>
        <taxon>Oryza</taxon>
    </lineage>
</organism>
<dbReference type="SUPFAM" id="SSF53474">
    <property type="entry name" value="alpha/beta-Hydrolases"/>
    <property type="match status" value="1"/>
</dbReference>
<reference evidence="3" key="2">
    <citation type="submission" date="2018-05" db="EMBL/GenBank/DDBJ databases">
        <title>OpunRS2 (Oryza punctata Reference Sequence Version 2).</title>
        <authorList>
            <person name="Zhang J."/>
            <person name="Kudrna D."/>
            <person name="Lee S."/>
            <person name="Talag J."/>
            <person name="Welchert J."/>
            <person name="Wing R.A."/>
        </authorList>
    </citation>
    <scope>NUCLEOTIDE SEQUENCE [LARGE SCALE GENOMIC DNA]</scope>
</reference>
<accession>A0A0E0LSQ3</accession>
<dbReference type="eggNOG" id="KOG3043">
    <property type="taxonomic scope" value="Eukaryota"/>
</dbReference>
<dbReference type="HOGENOM" id="CLU_054590_8_1_1"/>
<dbReference type="InterPro" id="IPR002925">
    <property type="entry name" value="Dienelactn_hydro"/>
</dbReference>
<keyword evidence="1" id="KW-0732">Signal</keyword>
<dbReference type="STRING" id="4537.A0A0E0LSQ3"/>
<dbReference type="PANTHER" id="PTHR17630:SF56">
    <property type="entry name" value="ENDO-1,3_1,4-BETA-D-GLUCANASE"/>
    <property type="match status" value="1"/>
</dbReference>
<dbReference type="Gramene" id="OPUNC08G06860.1">
    <property type="protein sequence ID" value="OPUNC08G06860.1"/>
    <property type="gene ID" value="OPUNC08G06860"/>
</dbReference>
<dbReference type="Pfam" id="PF01738">
    <property type="entry name" value="DLH"/>
    <property type="match status" value="1"/>
</dbReference>
<feature type="domain" description="Dienelactone hydrolase" evidence="2">
    <location>
        <begin position="58"/>
        <end position="167"/>
    </location>
</feature>
<reference evidence="3" key="1">
    <citation type="submission" date="2015-04" db="UniProtKB">
        <authorList>
            <consortium name="EnsemblPlants"/>
        </authorList>
    </citation>
    <scope>IDENTIFICATION</scope>
</reference>
<keyword evidence="4" id="KW-1185">Reference proteome</keyword>
<name>A0A0E0LSQ3_ORYPU</name>
<dbReference type="Gene3D" id="3.40.50.1820">
    <property type="entry name" value="alpha/beta hydrolase"/>
    <property type="match status" value="1"/>
</dbReference>
<proteinExistence type="predicted"/>
<dbReference type="Proteomes" id="UP000026962">
    <property type="component" value="Chromosome 8"/>
</dbReference>
<dbReference type="EnsemblPlants" id="OPUNC08G06860.1">
    <property type="protein sequence ID" value="OPUNC08G06860.1"/>
    <property type="gene ID" value="OPUNC08G06860"/>
</dbReference>
<protein>
    <recommendedName>
        <fullName evidence="2">Dienelactone hydrolase domain-containing protein</fullName>
    </recommendedName>
</protein>
<dbReference type="GO" id="GO:0016787">
    <property type="term" value="F:hydrolase activity"/>
    <property type="evidence" value="ECO:0007669"/>
    <property type="project" value="InterPro"/>
</dbReference>
<dbReference type="AlphaFoldDB" id="A0A0E0LSQ3"/>
<evidence type="ECO:0000256" key="1">
    <source>
        <dbReference type="SAM" id="SignalP"/>
    </source>
</evidence>
<feature type="signal peptide" evidence="1">
    <location>
        <begin position="1"/>
        <end position="25"/>
    </location>
</feature>
<evidence type="ECO:0000313" key="3">
    <source>
        <dbReference type="EnsemblPlants" id="OPUNC08G06860.1"/>
    </source>
</evidence>
<evidence type="ECO:0000259" key="2">
    <source>
        <dbReference type="Pfam" id="PF01738"/>
    </source>
</evidence>
<sequence length="246" mass="26108">MATASLLYASLLLCLAVLAAAGAAAAPPRLQCFEHPPDLKAGGGEAGVVVHDLAGYEAYVTGAAHSGRAVVLASDVFGFQAPLLRQIADKVGDAGYYVIVPDLLHGDPATLTVNITEWLMSHSPVKEAGKAKSIFAALRSEGKSVIGVGGYCWGGKFAVEVAKTNERSKSPIEILGGQNDTVTPPKLVYQYVHALRQRNDINYFAKIFPGVGHGFAGRYNTSNPFAVKTGEQALALMLDWFKKHLK</sequence>
<dbReference type="PANTHER" id="PTHR17630">
    <property type="entry name" value="DIENELACTONE HYDROLASE"/>
    <property type="match status" value="1"/>
</dbReference>
<evidence type="ECO:0000313" key="4">
    <source>
        <dbReference type="Proteomes" id="UP000026962"/>
    </source>
</evidence>